<gene>
    <name evidence="1" type="ORF">CPUR_05987</name>
</gene>
<dbReference type="Proteomes" id="UP000016801">
    <property type="component" value="Unassembled WGS sequence"/>
</dbReference>
<dbReference type="HOGENOM" id="CLU_2291397_0_0_1"/>
<keyword evidence="2" id="KW-1185">Reference proteome</keyword>
<protein>
    <submittedName>
        <fullName evidence="1">Uncharacterized protein</fullName>
    </submittedName>
</protein>
<comment type="caution">
    <text evidence="1">The sequence shown here is derived from an EMBL/GenBank/DDBJ whole genome shotgun (WGS) entry which is preliminary data.</text>
</comment>
<evidence type="ECO:0000313" key="1">
    <source>
        <dbReference type="EMBL" id="CCE32128.1"/>
    </source>
</evidence>
<evidence type="ECO:0000313" key="2">
    <source>
        <dbReference type="Proteomes" id="UP000016801"/>
    </source>
</evidence>
<dbReference type="OrthoDB" id="4947595at2759"/>
<organism evidence="1 2">
    <name type="scientific">Claviceps purpurea (strain 20.1)</name>
    <name type="common">Ergot fungus</name>
    <name type="synonym">Sphacelia segetum</name>
    <dbReference type="NCBI Taxonomy" id="1111077"/>
    <lineage>
        <taxon>Eukaryota</taxon>
        <taxon>Fungi</taxon>
        <taxon>Dikarya</taxon>
        <taxon>Ascomycota</taxon>
        <taxon>Pezizomycotina</taxon>
        <taxon>Sordariomycetes</taxon>
        <taxon>Hypocreomycetidae</taxon>
        <taxon>Hypocreales</taxon>
        <taxon>Clavicipitaceae</taxon>
        <taxon>Claviceps</taxon>
    </lineage>
</organism>
<reference evidence="1 2" key="1">
    <citation type="journal article" date="2013" name="PLoS Genet.">
        <title>Plant-symbiotic fungi as chemical engineers: Multi-genome analysis of the Clavicipitaceae reveals dynamics of alkaloid loci.</title>
        <authorList>
            <person name="Schardl C.L."/>
            <person name="Young C.A."/>
            <person name="Hesse U."/>
            <person name="Amyotte S.G."/>
            <person name="Andreeva K."/>
            <person name="Calie P.J."/>
            <person name="Fleetwood D.J."/>
            <person name="Haws D.C."/>
            <person name="Moore N."/>
            <person name="Oeser B."/>
            <person name="Panaccione D.G."/>
            <person name="Schweri K.K."/>
            <person name="Voisey C.R."/>
            <person name="Farman M.L."/>
            <person name="Jaromczyk J.W."/>
            <person name="Roe B.A."/>
            <person name="O'Sullivan D.M."/>
            <person name="Scott B."/>
            <person name="Tudzynski P."/>
            <person name="An Z."/>
            <person name="Arnaoudova E.G."/>
            <person name="Bullock C.T."/>
            <person name="Charlton N.D."/>
            <person name="Chen L."/>
            <person name="Cox M."/>
            <person name="Dinkins R.D."/>
            <person name="Florea S."/>
            <person name="Glenn A.E."/>
            <person name="Gordon A."/>
            <person name="Gueldener U."/>
            <person name="Harris D.R."/>
            <person name="Hollin W."/>
            <person name="Jaromczyk J."/>
            <person name="Johnson R.D."/>
            <person name="Khan A.K."/>
            <person name="Leistner E."/>
            <person name="Leuchtmann A."/>
            <person name="Li C."/>
            <person name="Liu J."/>
            <person name="Liu J."/>
            <person name="Liu M."/>
            <person name="Mace W."/>
            <person name="Machado C."/>
            <person name="Nagabhyru P."/>
            <person name="Pan J."/>
            <person name="Schmid J."/>
            <person name="Sugawara K."/>
            <person name="Steiner U."/>
            <person name="Takach J.E."/>
            <person name="Tanaka E."/>
            <person name="Webb J.S."/>
            <person name="Wilson E.V."/>
            <person name="Wiseman J.L."/>
            <person name="Yoshida R."/>
            <person name="Zeng Z."/>
        </authorList>
    </citation>
    <scope>NUCLEOTIDE SEQUENCE [LARGE SCALE GENOMIC DNA]</scope>
    <source>
        <strain evidence="1 2">20.1</strain>
    </source>
</reference>
<accession>M1WDE4</accession>
<dbReference type="VEuPathDB" id="FungiDB:CPUR_05987"/>
<dbReference type="AlphaFoldDB" id="M1WDE4"/>
<proteinExistence type="predicted"/>
<name>M1WDE4_CLAP2</name>
<dbReference type="EMBL" id="CAGA01000038">
    <property type="protein sequence ID" value="CCE32128.1"/>
    <property type="molecule type" value="Genomic_DNA"/>
</dbReference>
<sequence>MAEDIGEVKGIEGIESFIDAISVRFDPDWARGTTRVTAAKDYVPDDISLLKLADDYCRYRQSVRRRTRGKLRASNSDSWSRGPQGQFGFFLSREVPFDTVP</sequence>